<dbReference type="Proteomes" id="UP000245523">
    <property type="component" value="Unassembled WGS sequence"/>
</dbReference>
<evidence type="ECO:0000256" key="1">
    <source>
        <dbReference type="SAM" id="MobiDB-lite"/>
    </source>
</evidence>
<evidence type="ECO:0000313" key="2">
    <source>
        <dbReference type="EMBL" id="PWK93667.1"/>
    </source>
</evidence>
<protein>
    <submittedName>
        <fullName evidence="2">Uncharacterized protein</fullName>
    </submittedName>
</protein>
<accession>A0ABX5LK73</accession>
<keyword evidence="3" id="KW-1185">Reference proteome</keyword>
<feature type="region of interest" description="Disordered" evidence="1">
    <location>
        <begin position="36"/>
        <end position="59"/>
    </location>
</feature>
<evidence type="ECO:0000313" key="3">
    <source>
        <dbReference type="Proteomes" id="UP000245523"/>
    </source>
</evidence>
<organism evidence="2 3">
    <name type="scientific">Hallerella porci</name>
    <dbReference type="NCBI Taxonomy" id="1945871"/>
    <lineage>
        <taxon>Bacteria</taxon>
        <taxon>Pseudomonadati</taxon>
        <taxon>Fibrobacterota</taxon>
        <taxon>Fibrobacteria</taxon>
        <taxon>Fibrobacterales</taxon>
        <taxon>Fibrobacteraceae</taxon>
        <taxon>Hallerella</taxon>
    </lineage>
</organism>
<reference evidence="2 3" key="1">
    <citation type="submission" date="2018-05" db="EMBL/GenBank/DDBJ databases">
        <title>Animal gut microbial communities from fecal samples from Wisconsin, USA.</title>
        <authorList>
            <person name="Neumann A."/>
        </authorList>
    </citation>
    <scope>NUCLEOTIDE SEQUENCE [LARGE SCALE GENOMIC DNA]</scope>
    <source>
        <strain evidence="2 3">UWS4</strain>
    </source>
</reference>
<proteinExistence type="predicted"/>
<gene>
    <name evidence="2" type="ORF">B0H50_12630</name>
</gene>
<dbReference type="RefSeq" id="WP_106200049.1">
    <property type="nucleotide sequence ID" value="NZ_JAXEIU010000058.1"/>
</dbReference>
<comment type="caution">
    <text evidence="2">The sequence shown here is derived from an EMBL/GenBank/DDBJ whole genome shotgun (WGS) entry which is preliminary data.</text>
</comment>
<sequence>MNDFKKLNDSANLNLKAKKTERIPKKHKWLWQGISSGNSFGDEDDDSISYGDGHNGWNR</sequence>
<dbReference type="EMBL" id="QGHD01000026">
    <property type="protein sequence ID" value="PWK93667.1"/>
    <property type="molecule type" value="Genomic_DNA"/>
</dbReference>
<name>A0ABX5LK73_9BACT</name>